<proteinExistence type="predicted"/>
<evidence type="ECO:0000313" key="1">
    <source>
        <dbReference type="EMBL" id="KAJ5219592.1"/>
    </source>
</evidence>
<comment type="caution">
    <text evidence="1">The sequence shown here is derived from an EMBL/GenBank/DDBJ whole genome shotgun (WGS) entry which is preliminary data.</text>
</comment>
<organism evidence="1 2">
    <name type="scientific">Penicillium chermesinum</name>
    <dbReference type="NCBI Taxonomy" id="63820"/>
    <lineage>
        <taxon>Eukaryota</taxon>
        <taxon>Fungi</taxon>
        <taxon>Dikarya</taxon>
        <taxon>Ascomycota</taxon>
        <taxon>Pezizomycotina</taxon>
        <taxon>Eurotiomycetes</taxon>
        <taxon>Eurotiomycetidae</taxon>
        <taxon>Eurotiales</taxon>
        <taxon>Aspergillaceae</taxon>
        <taxon>Penicillium</taxon>
    </lineage>
</organism>
<reference evidence="1" key="1">
    <citation type="submission" date="2022-11" db="EMBL/GenBank/DDBJ databases">
        <authorList>
            <person name="Petersen C."/>
        </authorList>
    </citation>
    <scope>NUCLEOTIDE SEQUENCE</scope>
    <source>
        <strain evidence="1">IBT 19713</strain>
    </source>
</reference>
<dbReference type="RefSeq" id="XP_058326422.1">
    <property type="nucleotide sequence ID" value="XM_058478092.1"/>
</dbReference>
<reference evidence="1" key="2">
    <citation type="journal article" date="2023" name="IMA Fungus">
        <title>Comparative genomic study of the Penicillium genus elucidates a diverse pangenome and 15 lateral gene transfer events.</title>
        <authorList>
            <person name="Petersen C."/>
            <person name="Sorensen T."/>
            <person name="Nielsen M.R."/>
            <person name="Sondergaard T.E."/>
            <person name="Sorensen J.L."/>
            <person name="Fitzpatrick D.A."/>
            <person name="Frisvad J.C."/>
            <person name="Nielsen K.L."/>
        </authorList>
    </citation>
    <scope>NUCLEOTIDE SEQUENCE</scope>
    <source>
        <strain evidence="1">IBT 19713</strain>
    </source>
</reference>
<dbReference type="Proteomes" id="UP001150941">
    <property type="component" value="Unassembled WGS sequence"/>
</dbReference>
<protein>
    <submittedName>
        <fullName evidence="1">Uncharacterized protein</fullName>
    </submittedName>
</protein>
<gene>
    <name evidence="1" type="ORF">N7468_008796</name>
</gene>
<sequence length="76" mass="8626">MILAVNVIVSYEMQVRLDTCRGGHGLRHIIHENDIPIPDNHKVTAPLPVRAHQFYGATHTCLENWLRDELGNAEDL</sequence>
<evidence type="ECO:0000313" key="2">
    <source>
        <dbReference type="Proteomes" id="UP001150941"/>
    </source>
</evidence>
<dbReference type="AlphaFoldDB" id="A0A9W9NGP9"/>
<keyword evidence="2" id="KW-1185">Reference proteome</keyword>
<dbReference type="EMBL" id="JAPQKS010000007">
    <property type="protein sequence ID" value="KAJ5219592.1"/>
    <property type="molecule type" value="Genomic_DNA"/>
</dbReference>
<name>A0A9W9NGP9_9EURO</name>
<dbReference type="GeneID" id="83205395"/>
<accession>A0A9W9NGP9</accession>